<keyword evidence="8 13" id="KW-0862">Zinc</keyword>
<dbReference type="PANTHER" id="PTHR30313:SF2">
    <property type="entry name" value="DNA PRIMASE"/>
    <property type="match status" value="1"/>
</dbReference>
<dbReference type="SUPFAM" id="SSF57783">
    <property type="entry name" value="Zinc beta-ribbon"/>
    <property type="match status" value="1"/>
</dbReference>
<dbReference type="Gene3D" id="3.90.580.10">
    <property type="entry name" value="Zinc finger, CHC2-type domain"/>
    <property type="match status" value="1"/>
</dbReference>
<dbReference type="InterPro" id="IPR006295">
    <property type="entry name" value="DNA_primase_DnaG"/>
</dbReference>
<evidence type="ECO:0000259" key="16">
    <source>
        <dbReference type="PROSITE" id="PS50880"/>
    </source>
</evidence>
<dbReference type="GO" id="GO:0003899">
    <property type="term" value="F:DNA-directed RNA polymerase activity"/>
    <property type="evidence" value="ECO:0007669"/>
    <property type="project" value="UniProtKB-UniRule"/>
</dbReference>
<proteinExistence type="inferred from homology"/>
<comment type="caution">
    <text evidence="12">Lacks conserved residue(s) required for the propagation of feature annotation.</text>
</comment>
<keyword evidence="3 12" id="KW-0808">Transferase</keyword>
<dbReference type="EMBL" id="LBQC01000037">
    <property type="protein sequence ID" value="KKP71148.1"/>
    <property type="molecule type" value="Genomic_DNA"/>
</dbReference>
<dbReference type="Proteomes" id="UP000034457">
    <property type="component" value="Unassembled WGS sequence"/>
</dbReference>
<keyword evidence="2 12" id="KW-0639">Primosome</keyword>
<gene>
    <name evidence="12" type="primary">dnaG</name>
    <name evidence="17" type="ORF">UR68_C0037G0004</name>
</gene>
<evidence type="ECO:0000256" key="6">
    <source>
        <dbReference type="ARBA" id="ARBA00022723"/>
    </source>
</evidence>
<keyword evidence="15" id="KW-0175">Coiled coil</keyword>
<dbReference type="PATRIC" id="fig|1618478.3.peg.1072"/>
<dbReference type="SUPFAM" id="SSF56731">
    <property type="entry name" value="DNA primase core"/>
    <property type="match status" value="1"/>
</dbReference>
<comment type="subunit">
    <text evidence="12">Monomer. Interacts with DnaB.</text>
</comment>
<feature type="domain" description="Toprim" evidence="16">
    <location>
        <begin position="257"/>
        <end position="338"/>
    </location>
</feature>
<dbReference type="InterPro" id="IPR006171">
    <property type="entry name" value="TOPRIM_dom"/>
</dbReference>
<evidence type="ECO:0000256" key="4">
    <source>
        <dbReference type="ARBA" id="ARBA00022695"/>
    </source>
</evidence>
<dbReference type="GO" id="GO:0005737">
    <property type="term" value="C:cytoplasm"/>
    <property type="evidence" value="ECO:0007669"/>
    <property type="project" value="TreeGrafter"/>
</dbReference>
<evidence type="ECO:0000313" key="18">
    <source>
        <dbReference type="Proteomes" id="UP000034457"/>
    </source>
</evidence>
<dbReference type="InterPro" id="IPR002694">
    <property type="entry name" value="Znf_CHC2"/>
</dbReference>
<dbReference type="InterPro" id="IPR019475">
    <property type="entry name" value="DNA_primase_DnaB-bd"/>
</dbReference>
<evidence type="ECO:0000256" key="10">
    <source>
        <dbReference type="ARBA" id="ARBA00023125"/>
    </source>
</evidence>
<dbReference type="HAMAP" id="MF_00974">
    <property type="entry name" value="DNA_primase_DnaG"/>
    <property type="match status" value="1"/>
</dbReference>
<comment type="catalytic activity">
    <reaction evidence="12">
        <text>ssDNA + n NTP = ssDNA/pppN(pN)n-1 hybrid + (n-1) diphosphate.</text>
        <dbReference type="EC" id="2.7.7.101"/>
    </reaction>
</comment>
<comment type="caution">
    <text evidence="17">The sequence shown here is derived from an EMBL/GenBank/DDBJ whole genome shotgun (WGS) entry which is preliminary data.</text>
</comment>
<dbReference type="InterPro" id="IPR016136">
    <property type="entry name" value="DNA_helicase_N/primase_C"/>
</dbReference>
<evidence type="ECO:0000313" key="17">
    <source>
        <dbReference type="EMBL" id="KKP71148.1"/>
    </source>
</evidence>
<dbReference type="GO" id="GO:0006269">
    <property type="term" value="P:DNA replication, synthesis of primer"/>
    <property type="evidence" value="ECO:0007669"/>
    <property type="project" value="UniProtKB-UniRule"/>
</dbReference>
<evidence type="ECO:0000256" key="8">
    <source>
        <dbReference type="ARBA" id="ARBA00022833"/>
    </source>
</evidence>
<sequence>MTMDSPIDEIKKKLDLVEFISSYITLKKLGRNFKANCPFHNEKTPSFVVSPERQIWHCFGSCGEGGDIVKFLMKWENITFFEALKELAKKAGITLKNSNLEDSTWKKKERFFNMNRLAAEFFQYVLNKTKFGKKGEEYLKDRQIKPSIIEKFMLGYSPSSWDSLRLFLKKKNFSDQEMHENGLLVLTDSARYYDRFRGRLMFPLCDARDHILGFSGRSLEDNVKEAKYINTPETPIYHKRETLFGINLARESIKKEKNVFLVEGEFDMITPYQNGFSNFVAIKGSAVTSEQLMLLKRYTEKLTLALDADEAGNEAVKRGIDEAERLEFEINVIKFDFAKDPDEAVRKDLVAFKKAISKPIHIYDFLIDLALKKHPADDPFNKKKVGDEVLPYIAKINNSIVKSHYLKKISALLDVTEYSLETLIKKINRSKNIQSFYKPTANNKKNEKREDILEKYVLSSIFQSENAYKINEIIFSIIDPSDLSIPSHKKIVSIFIEKKELFKNGFNINLFVTFLSPELRAIFDEIYLFASSDLIVSNENLEKLAFELKRFSLKRQMNQILNEENDEKEKNKKLLLITEELKEVEKKLISL</sequence>
<feature type="zinc finger region" description="CHC2-type" evidence="14">
    <location>
        <begin position="37"/>
        <end position="62"/>
    </location>
</feature>
<dbReference type="InterPro" id="IPR030846">
    <property type="entry name" value="DnaG_bac"/>
</dbReference>
<dbReference type="Gene3D" id="3.40.1360.10">
    <property type="match status" value="1"/>
</dbReference>
<evidence type="ECO:0000256" key="13">
    <source>
        <dbReference type="PIRNR" id="PIRNR002811"/>
    </source>
</evidence>
<feature type="coiled-coil region" evidence="15">
    <location>
        <begin position="553"/>
        <end position="587"/>
    </location>
</feature>
<evidence type="ECO:0000256" key="1">
    <source>
        <dbReference type="ARBA" id="ARBA00022478"/>
    </source>
</evidence>
<reference evidence="17 18" key="1">
    <citation type="journal article" date="2015" name="Nature">
        <title>rRNA introns, odd ribosomes, and small enigmatic genomes across a large radiation of phyla.</title>
        <authorList>
            <person name="Brown C.T."/>
            <person name="Hug L.A."/>
            <person name="Thomas B.C."/>
            <person name="Sharon I."/>
            <person name="Castelle C.J."/>
            <person name="Singh A."/>
            <person name="Wilkins M.J."/>
            <person name="Williams K.H."/>
            <person name="Banfield J.F."/>
        </authorList>
    </citation>
    <scope>NUCLEOTIDE SEQUENCE [LARGE SCALE GENOMIC DNA]</scope>
</reference>
<dbReference type="PANTHER" id="PTHR30313">
    <property type="entry name" value="DNA PRIMASE"/>
    <property type="match status" value="1"/>
</dbReference>
<evidence type="ECO:0000256" key="7">
    <source>
        <dbReference type="ARBA" id="ARBA00022771"/>
    </source>
</evidence>
<keyword evidence="5 12" id="KW-0235">DNA replication</keyword>
<organism evidence="17 18">
    <name type="scientific">Candidatus Roizmanbacteria bacterium GW2011_GWA2_35_19</name>
    <dbReference type="NCBI Taxonomy" id="1618478"/>
    <lineage>
        <taxon>Bacteria</taxon>
        <taxon>Candidatus Roizmaniibacteriota</taxon>
    </lineage>
</organism>
<evidence type="ECO:0000256" key="15">
    <source>
        <dbReference type="SAM" id="Coils"/>
    </source>
</evidence>
<dbReference type="Pfam" id="PF01807">
    <property type="entry name" value="Zn_ribbon_DnaG"/>
    <property type="match status" value="1"/>
</dbReference>
<dbReference type="FunFam" id="3.90.580.10:FF:000001">
    <property type="entry name" value="DNA primase"/>
    <property type="match status" value="1"/>
</dbReference>
<evidence type="ECO:0000256" key="3">
    <source>
        <dbReference type="ARBA" id="ARBA00022679"/>
    </source>
</evidence>
<dbReference type="GO" id="GO:0003677">
    <property type="term" value="F:DNA binding"/>
    <property type="evidence" value="ECO:0007669"/>
    <property type="project" value="UniProtKB-KW"/>
</dbReference>
<name>A0A0G0BNZ7_9BACT</name>
<dbReference type="Pfam" id="PF13155">
    <property type="entry name" value="Toprim_2"/>
    <property type="match status" value="1"/>
</dbReference>
<evidence type="ECO:0000256" key="9">
    <source>
        <dbReference type="ARBA" id="ARBA00022842"/>
    </source>
</evidence>
<dbReference type="InterPro" id="IPR034151">
    <property type="entry name" value="TOPRIM_DnaG_bac"/>
</dbReference>
<dbReference type="InterPro" id="IPR036977">
    <property type="entry name" value="DNA_primase_Znf_CHC2"/>
</dbReference>
<dbReference type="SMART" id="SM00493">
    <property type="entry name" value="TOPRIM"/>
    <property type="match status" value="1"/>
</dbReference>
<dbReference type="InterPro" id="IPR013264">
    <property type="entry name" value="DNAG_N"/>
</dbReference>
<evidence type="ECO:0000256" key="11">
    <source>
        <dbReference type="ARBA" id="ARBA00023163"/>
    </source>
</evidence>
<dbReference type="Gene3D" id="1.10.860.10">
    <property type="entry name" value="DNAb Helicase, Chain A"/>
    <property type="match status" value="1"/>
</dbReference>
<dbReference type="GO" id="GO:0008270">
    <property type="term" value="F:zinc ion binding"/>
    <property type="evidence" value="ECO:0007669"/>
    <property type="project" value="UniProtKB-KW"/>
</dbReference>
<dbReference type="Gene3D" id="3.90.980.10">
    <property type="entry name" value="DNA primase, catalytic core, N-terminal domain"/>
    <property type="match status" value="1"/>
</dbReference>
<dbReference type="STRING" id="1618478.UR68_C0037G0004"/>
<keyword evidence="1 12" id="KW-0240">DNA-directed RNA polymerase</keyword>
<keyword evidence="11 12" id="KW-0804">Transcription</keyword>
<keyword evidence="7 14" id="KW-0863">Zinc-finger</keyword>
<dbReference type="GO" id="GO:1990077">
    <property type="term" value="C:primosome complex"/>
    <property type="evidence" value="ECO:0007669"/>
    <property type="project" value="UniProtKB-KW"/>
</dbReference>
<dbReference type="InterPro" id="IPR037068">
    <property type="entry name" value="DNA_primase_core_N_sf"/>
</dbReference>
<keyword evidence="9" id="KW-0460">Magnesium</keyword>
<keyword evidence="10 12" id="KW-0238">DNA-binding</keyword>
<dbReference type="EC" id="2.7.7.101" evidence="12"/>
<dbReference type="NCBIfam" id="TIGR01391">
    <property type="entry name" value="dnaG"/>
    <property type="match status" value="1"/>
</dbReference>
<evidence type="ECO:0000256" key="14">
    <source>
        <dbReference type="PIRSR" id="PIRSR002811-1"/>
    </source>
</evidence>
<dbReference type="SMART" id="SM00400">
    <property type="entry name" value="ZnF_CHCC"/>
    <property type="match status" value="1"/>
</dbReference>
<evidence type="ECO:0000256" key="2">
    <source>
        <dbReference type="ARBA" id="ARBA00022515"/>
    </source>
</evidence>
<keyword evidence="6 13" id="KW-0479">Metal-binding</keyword>
<accession>A0A0G0BNZ7</accession>
<dbReference type="Pfam" id="PF08275">
    <property type="entry name" value="DNAG_N"/>
    <property type="match status" value="1"/>
</dbReference>
<protein>
    <recommendedName>
        <fullName evidence="12 13">DNA primase</fullName>
        <ecNumber evidence="12">2.7.7.101</ecNumber>
    </recommendedName>
</protein>
<keyword evidence="4 12" id="KW-0548">Nucleotidyltransferase</keyword>
<comment type="cofactor">
    <cofactor evidence="13 14">
        <name>Zn(2+)</name>
        <dbReference type="ChEBI" id="CHEBI:29105"/>
    </cofactor>
    <text evidence="13 14">Binds 1 zinc ion per monomer.</text>
</comment>
<dbReference type="PROSITE" id="PS50880">
    <property type="entry name" value="TOPRIM"/>
    <property type="match status" value="1"/>
</dbReference>
<comment type="similarity">
    <text evidence="12 13">Belongs to the DnaG primase family.</text>
</comment>
<dbReference type="GO" id="GO:0000428">
    <property type="term" value="C:DNA-directed RNA polymerase complex"/>
    <property type="evidence" value="ECO:0007669"/>
    <property type="project" value="UniProtKB-KW"/>
</dbReference>
<dbReference type="InterPro" id="IPR050219">
    <property type="entry name" value="DnaG_primase"/>
</dbReference>
<comment type="function">
    <text evidence="12 13">RNA polymerase that catalyzes the synthesis of short RNA molecules used as primers for DNA polymerase during DNA replication.</text>
</comment>
<dbReference type="CDD" id="cd03364">
    <property type="entry name" value="TOPRIM_DnaG_primases"/>
    <property type="match status" value="1"/>
</dbReference>
<evidence type="ECO:0000256" key="5">
    <source>
        <dbReference type="ARBA" id="ARBA00022705"/>
    </source>
</evidence>
<evidence type="ECO:0000256" key="12">
    <source>
        <dbReference type="HAMAP-Rule" id="MF_00974"/>
    </source>
</evidence>
<dbReference type="AlphaFoldDB" id="A0A0G0BNZ7"/>
<dbReference type="PIRSF" id="PIRSF002811">
    <property type="entry name" value="DnaG"/>
    <property type="match status" value="1"/>
</dbReference>
<dbReference type="Pfam" id="PF10410">
    <property type="entry name" value="DnaB_bind"/>
    <property type="match status" value="1"/>
</dbReference>